<accession>A0ACC0FXE1</accession>
<reference evidence="1 2" key="1">
    <citation type="journal article" date="2022" name="Plant J.">
        <title>Chromosome-level genome of Camellia lanceoleosa provides a valuable resource for understanding genome evolution and self-incompatibility.</title>
        <authorList>
            <person name="Gong W."/>
            <person name="Xiao S."/>
            <person name="Wang L."/>
            <person name="Liao Z."/>
            <person name="Chang Y."/>
            <person name="Mo W."/>
            <person name="Hu G."/>
            <person name="Li W."/>
            <person name="Zhao G."/>
            <person name="Zhu H."/>
            <person name="Hu X."/>
            <person name="Ji K."/>
            <person name="Xiang X."/>
            <person name="Song Q."/>
            <person name="Yuan D."/>
            <person name="Jin S."/>
            <person name="Zhang L."/>
        </authorList>
    </citation>
    <scope>NUCLEOTIDE SEQUENCE [LARGE SCALE GENOMIC DNA]</scope>
    <source>
        <strain evidence="1">SQ_2022a</strain>
    </source>
</reference>
<organism evidence="1 2">
    <name type="scientific">Camellia lanceoleosa</name>
    <dbReference type="NCBI Taxonomy" id="1840588"/>
    <lineage>
        <taxon>Eukaryota</taxon>
        <taxon>Viridiplantae</taxon>
        <taxon>Streptophyta</taxon>
        <taxon>Embryophyta</taxon>
        <taxon>Tracheophyta</taxon>
        <taxon>Spermatophyta</taxon>
        <taxon>Magnoliopsida</taxon>
        <taxon>eudicotyledons</taxon>
        <taxon>Gunneridae</taxon>
        <taxon>Pentapetalae</taxon>
        <taxon>asterids</taxon>
        <taxon>Ericales</taxon>
        <taxon>Theaceae</taxon>
        <taxon>Camellia</taxon>
    </lineage>
</organism>
<comment type="caution">
    <text evidence="1">The sequence shown here is derived from an EMBL/GenBank/DDBJ whole genome shotgun (WGS) entry which is preliminary data.</text>
</comment>
<keyword evidence="2" id="KW-1185">Reference proteome</keyword>
<gene>
    <name evidence="1" type="ORF">LOK49_LG11G01403</name>
</gene>
<evidence type="ECO:0000313" key="2">
    <source>
        <dbReference type="Proteomes" id="UP001060215"/>
    </source>
</evidence>
<evidence type="ECO:0000313" key="1">
    <source>
        <dbReference type="EMBL" id="KAI7993523.1"/>
    </source>
</evidence>
<sequence length="174" mass="18467">MAEKAMVVMSSLAAVAEGKEAIVEEGGIAALVEVIEDGSPKGKEFAVMTLLQLCGESVRNRGLLVREGGIPPLAALARTGTAKAKHKLAEVPGNVDMVIFPNYGLGGVKSAGSLSDFYDICKGLELARNFQFPALKEPPQSFLATMEEYIREAQQRVSIKIKIKLVPGGAPDPE</sequence>
<protein>
    <submittedName>
        <fullName evidence="1">U-box domain-containing protein 2</fullName>
    </submittedName>
</protein>
<dbReference type="EMBL" id="CM045769">
    <property type="protein sequence ID" value="KAI7993523.1"/>
    <property type="molecule type" value="Genomic_DNA"/>
</dbReference>
<dbReference type="Proteomes" id="UP001060215">
    <property type="component" value="Chromosome 12"/>
</dbReference>
<proteinExistence type="predicted"/>
<name>A0ACC0FXE1_9ERIC</name>